<dbReference type="Proteomes" id="UP001366166">
    <property type="component" value="Chromosome"/>
</dbReference>
<organism evidence="2 3">
    <name type="scientific">Desulfoferula mesophila</name>
    <dbReference type="NCBI Taxonomy" id="3058419"/>
    <lineage>
        <taxon>Bacteria</taxon>
        <taxon>Pseudomonadati</taxon>
        <taxon>Thermodesulfobacteriota</taxon>
        <taxon>Desulfarculia</taxon>
        <taxon>Desulfarculales</taxon>
        <taxon>Desulfarculaceae</taxon>
        <taxon>Desulfoferula</taxon>
    </lineage>
</organism>
<dbReference type="EMBL" id="AP028679">
    <property type="protein sequence ID" value="BEQ14569.1"/>
    <property type="molecule type" value="Genomic_DNA"/>
</dbReference>
<keyword evidence="3" id="KW-1185">Reference proteome</keyword>
<feature type="region of interest" description="Disordered" evidence="1">
    <location>
        <begin position="96"/>
        <end position="120"/>
    </location>
</feature>
<proteinExistence type="predicted"/>
<evidence type="ECO:0000256" key="1">
    <source>
        <dbReference type="SAM" id="MobiDB-lite"/>
    </source>
</evidence>
<dbReference type="AlphaFoldDB" id="A0AAU9EIY3"/>
<dbReference type="KEGG" id="dmp:FAK_16350"/>
<protein>
    <submittedName>
        <fullName evidence="2">Uncharacterized protein</fullName>
    </submittedName>
</protein>
<reference evidence="3" key="1">
    <citation type="journal article" date="2023" name="Arch. Microbiol.">
        <title>Desulfoferula mesophilus gen. nov. sp. nov., a mesophilic sulfate-reducing bacterium isolated from a brackish lake sediment.</title>
        <authorList>
            <person name="Watanabe T."/>
            <person name="Yabe T."/>
            <person name="Tsuji J.M."/>
            <person name="Fukui M."/>
        </authorList>
    </citation>
    <scope>NUCLEOTIDE SEQUENCE [LARGE SCALE GENOMIC DNA]</scope>
    <source>
        <strain evidence="3">12FAK</strain>
    </source>
</reference>
<name>A0AAU9EIY3_9BACT</name>
<sequence>MSLVGTVIAIKRGMEPLIPKEIEKYLDRRLSHLISRLDRPGLQRRIKDHLTQLEVDITQESIIYDALGVRWSIFSLRTESARPLVVELIEHGFPPDIRGIDAQPQRDKEKPAPSAPWRGR</sequence>
<evidence type="ECO:0000313" key="3">
    <source>
        <dbReference type="Proteomes" id="UP001366166"/>
    </source>
</evidence>
<gene>
    <name evidence="2" type="ORF">FAK_16350</name>
</gene>
<evidence type="ECO:0000313" key="2">
    <source>
        <dbReference type="EMBL" id="BEQ14569.1"/>
    </source>
</evidence>
<accession>A0AAU9EIY3</accession>